<feature type="transmembrane region" description="Helical" evidence="1">
    <location>
        <begin position="62"/>
        <end position="82"/>
    </location>
</feature>
<dbReference type="EMBL" id="QNRI01000003">
    <property type="protein sequence ID" value="RBO99918.1"/>
    <property type="molecule type" value="Genomic_DNA"/>
</dbReference>
<keyword evidence="1" id="KW-1133">Transmembrane helix</keyword>
<organism evidence="2 3">
    <name type="scientific">Paraliobacillus ryukyuensis</name>
    <dbReference type="NCBI Taxonomy" id="200904"/>
    <lineage>
        <taxon>Bacteria</taxon>
        <taxon>Bacillati</taxon>
        <taxon>Bacillota</taxon>
        <taxon>Bacilli</taxon>
        <taxon>Bacillales</taxon>
        <taxon>Bacillaceae</taxon>
        <taxon>Paraliobacillus</taxon>
    </lineage>
</organism>
<keyword evidence="1" id="KW-0472">Membrane</keyword>
<keyword evidence="1" id="KW-0812">Transmembrane</keyword>
<dbReference type="Proteomes" id="UP000252254">
    <property type="component" value="Unassembled WGS sequence"/>
</dbReference>
<reference evidence="2 3" key="1">
    <citation type="submission" date="2018-06" db="EMBL/GenBank/DDBJ databases">
        <title>Genomic Encyclopedia of Type Strains, Phase IV (KMG-IV): sequencing the most valuable type-strain genomes for metagenomic binning, comparative biology and taxonomic classification.</title>
        <authorList>
            <person name="Goeker M."/>
        </authorList>
    </citation>
    <scope>NUCLEOTIDE SEQUENCE [LARGE SCALE GENOMIC DNA]</scope>
    <source>
        <strain evidence="2 3">DSM 15140</strain>
    </source>
</reference>
<feature type="transmembrane region" description="Helical" evidence="1">
    <location>
        <begin position="7"/>
        <end position="28"/>
    </location>
</feature>
<accession>A0A366EES4</accession>
<feature type="transmembrane region" description="Helical" evidence="1">
    <location>
        <begin position="34"/>
        <end position="50"/>
    </location>
</feature>
<dbReference type="AlphaFoldDB" id="A0A366EES4"/>
<dbReference type="RefSeq" id="WP_079710102.1">
    <property type="nucleotide sequence ID" value="NZ_BAABQN010000004.1"/>
</dbReference>
<sequence>MLRKLHYVTILLFIIFGLISLYFWIPWWQHVDKAIGLFVYCFMSVPVLKFNLRDKSALKEKIAVLVLVWVSLLCITAGAAIWL</sequence>
<proteinExistence type="predicted"/>
<evidence type="ECO:0000313" key="2">
    <source>
        <dbReference type="EMBL" id="RBO99918.1"/>
    </source>
</evidence>
<evidence type="ECO:0000313" key="3">
    <source>
        <dbReference type="Proteomes" id="UP000252254"/>
    </source>
</evidence>
<keyword evidence="3" id="KW-1185">Reference proteome</keyword>
<gene>
    <name evidence="2" type="ORF">DES48_103246</name>
</gene>
<name>A0A366EES4_9BACI</name>
<protein>
    <submittedName>
        <fullName evidence="2">Uncharacterized protein</fullName>
    </submittedName>
</protein>
<evidence type="ECO:0000256" key="1">
    <source>
        <dbReference type="SAM" id="Phobius"/>
    </source>
</evidence>
<comment type="caution">
    <text evidence="2">The sequence shown here is derived from an EMBL/GenBank/DDBJ whole genome shotgun (WGS) entry which is preliminary data.</text>
</comment>